<protein>
    <submittedName>
        <fullName evidence="1">Uncharacterized protein</fullName>
    </submittedName>
</protein>
<accession>A0A7J6KKU5</accession>
<proteinExistence type="predicted"/>
<evidence type="ECO:0000313" key="2">
    <source>
        <dbReference type="Proteomes" id="UP000572268"/>
    </source>
</evidence>
<feature type="non-terminal residue" evidence="1">
    <location>
        <position position="166"/>
    </location>
</feature>
<evidence type="ECO:0000313" key="1">
    <source>
        <dbReference type="EMBL" id="KAF4647687.1"/>
    </source>
</evidence>
<gene>
    <name evidence="1" type="ORF">FOL46_003903</name>
</gene>
<sequence>AFISRGENCTRSRRSSTNDLAGKCSVDWFTLTFGAGSGYASLWTAGRLLPRSAALAWCSSPWCVGMLRASRYYHTLLLGGACALGKRRRLPRCKQSCSKFSKCSQVMTYPSAISAVTTPAICSAPGDGYQQTSIGLSSVAQVPPPLKMITITGRIFPTRSRTRMNR</sequence>
<dbReference type="AlphaFoldDB" id="A0A7J6KKU5"/>
<comment type="caution">
    <text evidence="1">The sequence shown here is derived from an EMBL/GenBank/DDBJ whole genome shotgun (WGS) entry which is preliminary data.</text>
</comment>
<dbReference type="EMBL" id="JABANN010002434">
    <property type="protein sequence ID" value="KAF4647687.1"/>
    <property type="molecule type" value="Genomic_DNA"/>
</dbReference>
<organism evidence="1 2">
    <name type="scientific">Perkinsus olseni</name>
    <name type="common">Perkinsus atlanticus</name>
    <dbReference type="NCBI Taxonomy" id="32597"/>
    <lineage>
        <taxon>Eukaryota</taxon>
        <taxon>Sar</taxon>
        <taxon>Alveolata</taxon>
        <taxon>Perkinsozoa</taxon>
        <taxon>Perkinsea</taxon>
        <taxon>Perkinsida</taxon>
        <taxon>Perkinsidae</taxon>
        <taxon>Perkinsus</taxon>
    </lineage>
</organism>
<feature type="non-terminal residue" evidence="1">
    <location>
        <position position="1"/>
    </location>
</feature>
<dbReference type="Proteomes" id="UP000572268">
    <property type="component" value="Unassembled WGS sequence"/>
</dbReference>
<reference evidence="1 2" key="1">
    <citation type="submission" date="2020-04" db="EMBL/GenBank/DDBJ databases">
        <title>Perkinsus olseni comparative genomics.</title>
        <authorList>
            <person name="Bogema D.R."/>
        </authorList>
    </citation>
    <scope>NUCLEOTIDE SEQUENCE [LARGE SCALE GENOMIC DNA]</scope>
    <source>
        <strain evidence="1">ATCC PRA-31</strain>
    </source>
</reference>
<name>A0A7J6KKU5_PEROL</name>